<dbReference type="Gene3D" id="2.120.10.30">
    <property type="entry name" value="TolB, C-terminal domain"/>
    <property type="match status" value="3"/>
</dbReference>
<feature type="region of interest" description="Disordered" evidence="2">
    <location>
        <begin position="564"/>
        <end position="602"/>
    </location>
</feature>
<feature type="region of interest" description="Disordered" evidence="2">
    <location>
        <begin position="1131"/>
        <end position="1155"/>
    </location>
</feature>
<keyword evidence="4" id="KW-0378">Hydrolase</keyword>
<dbReference type="SUPFAM" id="SSF69304">
    <property type="entry name" value="Tricorn protease N-terminal domain"/>
    <property type="match status" value="1"/>
</dbReference>
<dbReference type="Pfam" id="PF07676">
    <property type="entry name" value="PD40"/>
    <property type="match status" value="3"/>
</dbReference>
<dbReference type="InterPro" id="IPR011059">
    <property type="entry name" value="Metal-dep_hydrolase_composite"/>
</dbReference>
<evidence type="ECO:0000259" key="3">
    <source>
        <dbReference type="Pfam" id="PF01979"/>
    </source>
</evidence>
<dbReference type="STRING" id="1379270.GEMMAAP_05775"/>
<dbReference type="EMBL" id="CP011454">
    <property type="protein sequence ID" value="AMW04485.1"/>
    <property type="molecule type" value="Genomic_DNA"/>
</dbReference>
<dbReference type="GO" id="GO:0016810">
    <property type="term" value="F:hydrolase activity, acting on carbon-nitrogen (but not peptide) bonds"/>
    <property type="evidence" value="ECO:0007669"/>
    <property type="project" value="InterPro"/>
</dbReference>
<feature type="compositionally biased region" description="Basic and acidic residues" evidence="2">
    <location>
        <begin position="574"/>
        <end position="596"/>
    </location>
</feature>
<dbReference type="InterPro" id="IPR006680">
    <property type="entry name" value="Amidohydro-rel"/>
</dbReference>
<dbReference type="SUPFAM" id="SSF82171">
    <property type="entry name" value="DPP6 N-terminal domain-like"/>
    <property type="match status" value="1"/>
</dbReference>
<sequence length="1155" mass="124607">MWSGDGGGVEACRPTSGDYVRLRPLSLVAACLAASSLGAQAPAPRGGAPAGKPLPLEATRRYALDTREGTWLSLDVSPDGQSIVFDMLGDLYLLPITGGDAVRLTSGLAYDTQPRYSPDGKTLVFISDRQGADNVHTFDLATKEIKEVTRGRANVYLSPEYSPDGKYIVASKGGFRGGLPTLWMYHVDGGNGVALTTSPTPAPAGAPAVQQAGAAFTSDGRFVYFTQRAGAWNYNAQFPQYQIWSYDRESGDREPLSSRYGSAVRPTLSPDGKWLVYGSRYENKTGLRVRDLATGDERWLAYPTQRDEMESRAPMDALPGMSFTPDSKELVASYGNKIWRVAVDGSGQQEIPFRVQAQVEVAPELAFTYPVSDSASFNARQIRDAVPSPDGAQLAFVAMDKLYVMDWPSGAPRRVSALNAIEAEPAWSPDGKTLAWVTWTEQGGRLYKATMTAGRATRVVPVSSGLATFRQPAFSANGTRIVALRTPSQGRRDQTGVTGTSQLVWYNAAPVGNDGSAPTVIARASGRTKPHFTTDSSRIYLSSSNGLVSVRWDGTDEQRHLRIVGAGTGGPGNDDGHGHNDHTFNESELQGDHEEPGLQGPPAQLVLASPKGDLALAQIGGDFYTVVIPPRGTQATVNVADPNAAAFPARKLTDIGGQFPTWSADGKRVHWSIGNAHVVYDLAAATARDVAIAAARRDSTIPESARPRPYTPSESRVLVPTVRDTPTGTVVLRNAKLVTMKGDEIIAKGDVVVKNNRILAVGASGTVAVPAGATEMDLAGATVVPGFVDTHAHLRAERNTIHETQPWAYLANLAYGVTTTRDPQTATTDVLTYQDMVDAGQIIGPRIYSTGPGVFNTDNIRDQEHARSLLKRYSSYYDTKTIKMYVAGVRQVRQWIITAAREQQLMPTTEGSLDVKLNLTETLDGYPGLEHSMGITPLGTDVTGFMAWSKRTYTPTLLVNYGGPWGENYFYTKENPWADPKLQRFTAYEELALKTRRRMASMPNGGTAGGWFRDEEYVFPQLAADATKILRAGGRLGIGSHGQLQGLGYHWELWAMASGGMTNHEALRVATIIGATAIGLHTDLGSIEAGKLADLVILDKDPLTDLRNTNTVKYVMKNGRLYDGNTLAETYPTKKAGPEVPNRPIMPSTKAGTGK</sequence>
<dbReference type="InterPro" id="IPR011042">
    <property type="entry name" value="6-blade_b-propeller_TolB-like"/>
</dbReference>
<accession>A0A143BIQ7</accession>
<keyword evidence="5" id="KW-1185">Reference proteome</keyword>
<organism evidence="4 5">
    <name type="scientific">Gemmatimonas phototrophica</name>
    <dbReference type="NCBI Taxonomy" id="1379270"/>
    <lineage>
        <taxon>Bacteria</taxon>
        <taxon>Pseudomonadati</taxon>
        <taxon>Gemmatimonadota</taxon>
        <taxon>Gemmatimonadia</taxon>
        <taxon>Gemmatimonadales</taxon>
        <taxon>Gemmatimonadaceae</taxon>
        <taxon>Gemmatimonas</taxon>
    </lineage>
</organism>
<evidence type="ECO:0000313" key="4">
    <source>
        <dbReference type="EMBL" id="AMW04485.1"/>
    </source>
</evidence>
<dbReference type="SUPFAM" id="SSF51556">
    <property type="entry name" value="Metallo-dependent hydrolases"/>
    <property type="match status" value="1"/>
</dbReference>
<evidence type="ECO:0000313" key="5">
    <source>
        <dbReference type="Proteomes" id="UP000076404"/>
    </source>
</evidence>
<dbReference type="InterPro" id="IPR011659">
    <property type="entry name" value="WD40"/>
</dbReference>
<reference evidence="4 5" key="1">
    <citation type="journal article" date="2014" name="Proc. Natl. Acad. Sci. U.S.A.">
        <title>Functional type 2 photosynthetic reaction centers found in the rare bacterial phylum Gemmatimonadetes.</title>
        <authorList>
            <person name="Zeng Y."/>
            <person name="Feng F."/>
            <person name="Medova H."/>
            <person name="Dean J."/>
            <person name="Koblizek M."/>
        </authorList>
    </citation>
    <scope>NUCLEOTIDE SEQUENCE [LARGE SCALE GENOMIC DNA]</scope>
    <source>
        <strain evidence="4 5">AP64</strain>
    </source>
</reference>
<name>A0A143BIQ7_9BACT</name>
<evidence type="ECO:0000256" key="2">
    <source>
        <dbReference type="SAM" id="MobiDB-lite"/>
    </source>
</evidence>
<dbReference type="eggNOG" id="COG0823">
    <property type="taxonomic scope" value="Bacteria"/>
</dbReference>
<dbReference type="InterPro" id="IPR032466">
    <property type="entry name" value="Metal_Hydrolase"/>
</dbReference>
<dbReference type="Pfam" id="PF01979">
    <property type="entry name" value="Amidohydro_1"/>
    <property type="match status" value="1"/>
</dbReference>
<dbReference type="eggNOG" id="COG1228">
    <property type="taxonomic scope" value="Bacteria"/>
</dbReference>
<dbReference type="KEGG" id="gph:GEMMAAP_05775"/>
<feature type="domain" description="Amidohydrolase-related" evidence="3">
    <location>
        <begin position="1026"/>
        <end position="1121"/>
    </location>
</feature>
<dbReference type="PANTHER" id="PTHR36842:SF1">
    <property type="entry name" value="PROTEIN TOLB"/>
    <property type="match status" value="1"/>
</dbReference>
<dbReference type="SUPFAM" id="SSF51338">
    <property type="entry name" value="Composite domain of metallo-dependent hydrolases"/>
    <property type="match status" value="1"/>
</dbReference>
<dbReference type="Gene3D" id="2.30.40.10">
    <property type="entry name" value="Urease, subunit C, domain 1"/>
    <property type="match status" value="2"/>
</dbReference>
<dbReference type="PANTHER" id="PTHR36842">
    <property type="entry name" value="PROTEIN TOLB HOMOLOG"/>
    <property type="match status" value="1"/>
</dbReference>
<comment type="similarity">
    <text evidence="1">Belongs to the TolB family.</text>
</comment>
<dbReference type="Proteomes" id="UP000076404">
    <property type="component" value="Chromosome"/>
</dbReference>
<dbReference type="AlphaFoldDB" id="A0A143BIQ7"/>
<proteinExistence type="inferred from homology"/>
<reference evidence="4 5" key="2">
    <citation type="journal article" date="2016" name="Environ. Microbiol. Rep.">
        <title>Metagenomic evidence for the presence of phototrophic Gemmatimonadetes bacteria in diverse environments.</title>
        <authorList>
            <person name="Zeng Y."/>
            <person name="Baumbach J."/>
            <person name="Barbosa E.G."/>
            <person name="Azevedo V."/>
            <person name="Zhang C."/>
            <person name="Koblizek M."/>
        </authorList>
    </citation>
    <scope>NUCLEOTIDE SEQUENCE [LARGE SCALE GENOMIC DNA]</scope>
    <source>
        <strain evidence="4 5">AP64</strain>
    </source>
</reference>
<dbReference type="Gene3D" id="3.20.20.140">
    <property type="entry name" value="Metal-dependent hydrolases"/>
    <property type="match status" value="2"/>
</dbReference>
<evidence type="ECO:0000256" key="1">
    <source>
        <dbReference type="ARBA" id="ARBA00009820"/>
    </source>
</evidence>
<protein>
    <submittedName>
        <fullName evidence="4">Amidohydrolase</fullName>
    </submittedName>
</protein>
<gene>
    <name evidence="4" type="ORF">GEMMAAP_05775</name>
</gene>